<evidence type="ECO:0000313" key="3">
    <source>
        <dbReference type="Proteomes" id="UP000479526"/>
    </source>
</evidence>
<protein>
    <recommendedName>
        <fullName evidence="1">YcaO domain-containing protein</fullName>
    </recommendedName>
</protein>
<dbReference type="NCBIfam" id="TIGR00702">
    <property type="entry name" value="YcaO-type kinase domain"/>
    <property type="match status" value="1"/>
</dbReference>
<feature type="domain" description="YcaO" evidence="1">
    <location>
        <begin position="75"/>
        <end position="379"/>
    </location>
</feature>
<gene>
    <name evidence="2" type="ORF">GT755_19200</name>
</gene>
<dbReference type="PANTHER" id="PTHR37809:SF1">
    <property type="entry name" value="RIBOSOMAL PROTEIN S12 METHYLTHIOTRANSFERASE ACCESSORY FACTOR YCAO"/>
    <property type="match status" value="1"/>
</dbReference>
<dbReference type="EMBL" id="WXEW01000005">
    <property type="protein sequence ID" value="NAS23813.1"/>
    <property type="molecule type" value="Genomic_DNA"/>
</dbReference>
<dbReference type="Proteomes" id="UP000479526">
    <property type="component" value="Unassembled WGS sequence"/>
</dbReference>
<proteinExistence type="predicted"/>
<evidence type="ECO:0000313" key="2">
    <source>
        <dbReference type="EMBL" id="NAS23813.1"/>
    </source>
</evidence>
<dbReference type="PROSITE" id="PS51664">
    <property type="entry name" value="YCAO"/>
    <property type="match status" value="1"/>
</dbReference>
<keyword evidence="3" id="KW-1185">Reference proteome</keyword>
<dbReference type="RefSeq" id="WP_161481034.1">
    <property type="nucleotide sequence ID" value="NZ_WXEW01000005.1"/>
</dbReference>
<accession>A0A7C9N897</accession>
<dbReference type="PANTHER" id="PTHR37809">
    <property type="entry name" value="RIBOSOMAL PROTEIN S12 METHYLTHIOTRANSFERASE ACCESSORY FACTOR YCAO"/>
    <property type="match status" value="1"/>
</dbReference>
<comment type="caution">
    <text evidence="2">The sequence shown here is derived from an EMBL/GenBank/DDBJ whole genome shotgun (WGS) entry which is preliminary data.</text>
</comment>
<dbReference type="InterPro" id="IPR003776">
    <property type="entry name" value="YcaO-like_dom"/>
</dbReference>
<reference evidence="2 3" key="1">
    <citation type="submission" date="2020-01" db="EMBL/GenBank/DDBJ databases">
        <title>Herbidospora sp. NEAU-GS84 nov., a novel actinomycete isolated from soil.</title>
        <authorList>
            <person name="Han L."/>
        </authorList>
    </citation>
    <scope>NUCLEOTIDE SEQUENCE [LARGE SCALE GENOMIC DNA]</scope>
    <source>
        <strain evidence="2 3">NEAU-GS84</strain>
    </source>
</reference>
<name>A0A7C9N897_9ACTN</name>
<sequence>MSRTTWLQSAADASKVLLPGTDRAVGPARTLEMAGRAAPLVGITRVADITRLDHIGIPTFQAIRPASRTLAVSQGKGVTPDLARLSAMMESIELWHAEQPMPAHTVSPPRELDLGYDVAALPLSSPTVLHEGLPIAWVPGRSLVDGSETLVPRDTVAFRLTRKTGWNAPVFFESTNGLASGNTLVEATLHALYEVVERDAVTAWLTGRDKGELVDALSIGSPVIDVLCELMARARVTMECRSVPSPTGLSVFVVRITCDDYPPPFMGYGCHLSAEIALSRAITEAAQSRLAYISGARDDLKAGAQRQLASEYPALVEGGAGIQEAPARGSLVDDLDDVVKRAAVAFGHAPMVADLTRADIGVPVARVLAPGSRVIPEVF</sequence>
<dbReference type="Pfam" id="PF02624">
    <property type="entry name" value="YcaO"/>
    <property type="match status" value="1"/>
</dbReference>
<dbReference type="Gene3D" id="3.30.160.660">
    <property type="match status" value="1"/>
</dbReference>
<organism evidence="2 3">
    <name type="scientific">Herbidospora solisilvae</name>
    <dbReference type="NCBI Taxonomy" id="2696284"/>
    <lineage>
        <taxon>Bacteria</taxon>
        <taxon>Bacillati</taxon>
        <taxon>Actinomycetota</taxon>
        <taxon>Actinomycetes</taxon>
        <taxon>Streptosporangiales</taxon>
        <taxon>Streptosporangiaceae</taxon>
        <taxon>Herbidospora</taxon>
    </lineage>
</organism>
<evidence type="ECO:0000259" key="1">
    <source>
        <dbReference type="PROSITE" id="PS51664"/>
    </source>
</evidence>
<dbReference type="AlphaFoldDB" id="A0A7C9N897"/>